<evidence type="ECO:0000259" key="3">
    <source>
        <dbReference type="Pfam" id="PF25390"/>
    </source>
</evidence>
<feature type="repeat" description="RCC1" evidence="2">
    <location>
        <begin position="280"/>
        <end position="347"/>
    </location>
</feature>
<evidence type="ECO:0000256" key="2">
    <source>
        <dbReference type="PROSITE-ProRule" id="PRU00235"/>
    </source>
</evidence>
<evidence type="ECO:0000313" key="4">
    <source>
        <dbReference type="EMBL" id="CAI5763315.1"/>
    </source>
</evidence>
<feature type="repeat" description="RCC1" evidence="2">
    <location>
        <begin position="347"/>
        <end position="398"/>
    </location>
</feature>
<dbReference type="EMBL" id="OX395126">
    <property type="protein sequence ID" value="CAI5763315.1"/>
    <property type="molecule type" value="Genomic_DNA"/>
</dbReference>
<feature type="repeat" description="RCC1" evidence="2">
    <location>
        <begin position="64"/>
        <end position="115"/>
    </location>
</feature>
<dbReference type="Pfam" id="PF25390">
    <property type="entry name" value="WD40_RLD"/>
    <property type="match status" value="1"/>
</dbReference>
<protein>
    <recommendedName>
        <fullName evidence="3">RCC1-like domain-containing protein</fullName>
    </recommendedName>
</protein>
<accession>A0AA35NVR4</accession>
<evidence type="ECO:0000313" key="5">
    <source>
        <dbReference type="Proteomes" id="UP001178461"/>
    </source>
</evidence>
<feature type="repeat" description="RCC1" evidence="2">
    <location>
        <begin position="227"/>
        <end position="279"/>
    </location>
</feature>
<dbReference type="PANTHER" id="PTHR22870:SF466">
    <property type="entry name" value="ANKYRIN REPEAT-CONTAINING PROTEIN"/>
    <property type="match status" value="1"/>
</dbReference>
<dbReference type="PRINTS" id="PR00633">
    <property type="entry name" value="RCCNDNSATION"/>
</dbReference>
<dbReference type="SUPFAM" id="SSF50985">
    <property type="entry name" value="RCC1/BLIP-II"/>
    <property type="match status" value="1"/>
</dbReference>
<dbReference type="Proteomes" id="UP001178461">
    <property type="component" value="Chromosome 1"/>
</dbReference>
<sequence length="405" mass="43348">MDAVREEPTQALFAWGANSYGQLGLGHKEDVLLPQALKELPCSQKNITSITGGGGHSVIVTDTGELFLCGQNKDGQLGLGHTEDVEHFTLCLSLSGCPVVQVACGWDFTIILTGNGQVLSCGSHSFGQLGVPDASGGNAVPQKIKTIQDKVVNVAAGLRHAVAVTENGSVFQWGVGMASQAKRACQGQMVPSFWRAREPCKVTGLENIKVKSITSGSHHVTSLTDEGELYVWGSNRHKQLVSKDDFLLEPQKIETHYFGGEKVRRVWNGWTHMVAQTETGKVFTWGRGDYGQLGWSRMLNEGESEDGKKSTEHCLKKQISAPVAVPSLTGASEIACGSEHNLAIVGSQCFSWGWNEHGMCGNGTEANVCVPQPVGTLSSAKLLLIGCGAGHSMAYCHLPHFNLPP</sequence>
<dbReference type="PROSITE" id="PS50012">
    <property type="entry name" value="RCC1_3"/>
    <property type="match status" value="7"/>
</dbReference>
<organism evidence="4 5">
    <name type="scientific">Podarcis lilfordi</name>
    <name type="common">Lilford's wall lizard</name>
    <dbReference type="NCBI Taxonomy" id="74358"/>
    <lineage>
        <taxon>Eukaryota</taxon>
        <taxon>Metazoa</taxon>
        <taxon>Chordata</taxon>
        <taxon>Craniata</taxon>
        <taxon>Vertebrata</taxon>
        <taxon>Euteleostomi</taxon>
        <taxon>Lepidosauria</taxon>
        <taxon>Squamata</taxon>
        <taxon>Bifurcata</taxon>
        <taxon>Unidentata</taxon>
        <taxon>Episquamata</taxon>
        <taxon>Laterata</taxon>
        <taxon>Lacertibaenia</taxon>
        <taxon>Lacertidae</taxon>
        <taxon>Podarcis</taxon>
    </lineage>
</organism>
<reference evidence="4" key="1">
    <citation type="submission" date="2022-12" db="EMBL/GenBank/DDBJ databases">
        <authorList>
            <person name="Alioto T."/>
            <person name="Alioto T."/>
            <person name="Gomez Garrido J."/>
        </authorList>
    </citation>
    <scope>NUCLEOTIDE SEQUENCE</scope>
</reference>
<keyword evidence="5" id="KW-1185">Reference proteome</keyword>
<gene>
    <name evidence="4" type="ORF">PODLI_1B005514</name>
</gene>
<feature type="repeat" description="RCC1" evidence="2">
    <location>
        <begin position="10"/>
        <end position="63"/>
    </location>
</feature>
<name>A0AA35NVR4_9SAUR</name>
<feature type="domain" description="RCC1-like" evidence="3">
    <location>
        <begin position="12"/>
        <end position="394"/>
    </location>
</feature>
<dbReference type="PANTHER" id="PTHR22870">
    <property type="entry name" value="REGULATOR OF CHROMOSOME CONDENSATION"/>
    <property type="match status" value="1"/>
</dbReference>
<feature type="repeat" description="RCC1" evidence="2">
    <location>
        <begin position="168"/>
        <end position="226"/>
    </location>
</feature>
<feature type="repeat" description="RCC1" evidence="2">
    <location>
        <begin position="116"/>
        <end position="167"/>
    </location>
</feature>
<dbReference type="InterPro" id="IPR000408">
    <property type="entry name" value="Reg_chr_condens"/>
</dbReference>
<dbReference type="PROSITE" id="PS00626">
    <property type="entry name" value="RCC1_2"/>
    <property type="match status" value="1"/>
</dbReference>
<dbReference type="AlphaFoldDB" id="A0AA35NVR4"/>
<dbReference type="Gene3D" id="2.130.10.30">
    <property type="entry name" value="Regulator of chromosome condensation 1/beta-lactamase-inhibitor protein II"/>
    <property type="match status" value="2"/>
</dbReference>
<dbReference type="InterPro" id="IPR058923">
    <property type="entry name" value="RCC1-like_dom"/>
</dbReference>
<keyword evidence="1" id="KW-0677">Repeat</keyword>
<evidence type="ECO:0000256" key="1">
    <source>
        <dbReference type="ARBA" id="ARBA00022737"/>
    </source>
</evidence>
<dbReference type="InterPro" id="IPR051210">
    <property type="entry name" value="Ub_ligase/GEF_domain"/>
</dbReference>
<dbReference type="InterPro" id="IPR009091">
    <property type="entry name" value="RCC1/BLIP-II"/>
</dbReference>
<proteinExistence type="predicted"/>